<feature type="active site" description="Acyl-thioester intermediate" evidence="2">
    <location>
        <position position="239"/>
    </location>
</feature>
<dbReference type="RefSeq" id="WP_012448539.1">
    <property type="nucleotide sequence ID" value="NC_010718.1"/>
</dbReference>
<dbReference type="InterPro" id="IPR023365">
    <property type="entry name" value="Sortase_dom-sf"/>
</dbReference>
<reference evidence="5 6" key="1">
    <citation type="submission" date="2008-04" db="EMBL/GenBank/DDBJ databases">
        <title>Complete sequence of chromosome of Natranaerobius thermophilus JW/NM-WN-LF.</title>
        <authorList>
            <consortium name="US DOE Joint Genome Institute"/>
            <person name="Copeland A."/>
            <person name="Lucas S."/>
            <person name="Lapidus A."/>
            <person name="Glavina del Rio T."/>
            <person name="Dalin E."/>
            <person name="Tice H."/>
            <person name="Bruce D."/>
            <person name="Goodwin L."/>
            <person name="Pitluck S."/>
            <person name="Chertkov O."/>
            <person name="Brettin T."/>
            <person name="Detter J.C."/>
            <person name="Han C."/>
            <person name="Kuske C.R."/>
            <person name="Schmutz J."/>
            <person name="Larimer F."/>
            <person name="Land M."/>
            <person name="Hauser L."/>
            <person name="Kyrpides N."/>
            <person name="Lykidis A."/>
            <person name="Mesbah N.M."/>
            <person name="Wiegel J."/>
        </authorList>
    </citation>
    <scope>NUCLEOTIDE SEQUENCE [LARGE SCALE GENOMIC DNA]</scope>
    <source>
        <strain evidence="6">ATCC BAA-1301 / DSM 18059 / JW/NM-WN-LF</strain>
    </source>
</reference>
<reference evidence="5 6" key="2">
    <citation type="journal article" date="2011" name="J. Bacteriol.">
        <title>Complete genome sequence of the anaerobic, halophilic alkalithermophile Natranaerobius thermophilus JW/NM-WN-LF.</title>
        <authorList>
            <person name="Zhao B."/>
            <person name="Mesbah N.M."/>
            <person name="Dalin E."/>
            <person name="Goodwin L."/>
            <person name="Nolan M."/>
            <person name="Pitluck S."/>
            <person name="Chertkov O."/>
            <person name="Brettin T.S."/>
            <person name="Han J."/>
            <person name="Larimer F.W."/>
            <person name="Land M.L."/>
            <person name="Hauser L."/>
            <person name="Kyrpides N."/>
            <person name="Wiegel J."/>
        </authorList>
    </citation>
    <scope>NUCLEOTIDE SEQUENCE [LARGE SCALE GENOMIC DNA]</scope>
    <source>
        <strain evidence="6">ATCC BAA-1301 / DSM 18059 / JW/NM-WN-LF</strain>
    </source>
</reference>
<feature type="active site" description="Proton donor/acceptor" evidence="2">
    <location>
        <position position="179"/>
    </location>
</feature>
<proteinExistence type="predicted"/>
<protein>
    <submittedName>
        <fullName evidence="5">Sortase family protein</fullName>
    </submittedName>
</protein>
<evidence type="ECO:0000313" key="6">
    <source>
        <dbReference type="Proteomes" id="UP000001683"/>
    </source>
</evidence>
<dbReference type="KEGG" id="nth:Nther_2116"/>
<dbReference type="Proteomes" id="UP000001683">
    <property type="component" value="Chromosome"/>
</dbReference>
<dbReference type="Gene3D" id="2.40.260.10">
    <property type="entry name" value="Sortase"/>
    <property type="match status" value="1"/>
</dbReference>
<dbReference type="STRING" id="457570.Nther_2116"/>
<keyword evidence="6" id="KW-1185">Reference proteome</keyword>
<evidence type="ECO:0000256" key="2">
    <source>
        <dbReference type="PIRSR" id="PIRSR605754-1"/>
    </source>
</evidence>
<dbReference type="AlphaFoldDB" id="B2A7H4"/>
<dbReference type="InParanoid" id="B2A7H4"/>
<gene>
    <name evidence="5" type="ordered locus">Nther_2116</name>
</gene>
<dbReference type="OrthoDB" id="154054at2"/>
<dbReference type="CDD" id="cd05830">
    <property type="entry name" value="Sortase_E"/>
    <property type="match status" value="1"/>
</dbReference>
<dbReference type="NCBIfam" id="TIGR01076">
    <property type="entry name" value="sortase_fam"/>
    <property type="match status" value="1"/>
</dbReference>
<sequence length="269" mass="30704">MTDKVKNQLQHYKTKLLKLNNSIKAHKQNIETRTVVGIVLVLVGVSLASFPYLQNIYYQRIQEKQVAEKLEELEQDTQVLNSSRKKLGYRDIEIAQSELNDPEEDPKNENPSLQSDEDKSEEEEFAFELEPADGLIEIPKIDLQLAVGFGVELSDLAHGPGFYPESGRPETGNLSIAGHRTTYGGPFRHLNELDQGDSIRVYREGKKYRYEVDRVFDTHSSDWSVIRPTDDPALTLTTCHPPGSDERRLIVRAYLTKEKDQTDTEQTEK</sequence>
<dbReference type="SUPFAM" id="SSF63817">
    <property type="entry name" value="Sortase"/>
    <property type="match status" value="1"/>
</dbReference>
<accession>B2A7H4</accession>
<keyword evidence="4" id="KW-1133">Transmembrane helix</keyword>
<dbReference type="FunCoup" id="B2A7H4">
    <property type="interactions" value="16"/>
</dbReference>
<keyword evidence="1" id="KW-0378">Hydrolase</keyword>
<dbReference type="HOGENOM" id="CLU_045680_8_1_9"/>
<evidence type="ECO:0000256" key="4">
    <source>
        <dbReference type="SAM" id="Phobius"/>
    </source>
</evidence>
<dbReference type="Pfam" id="PF04203">
    <property type="entry name" value="Sortase"/>
    <property type="match status" value="1"/>
</dbReference>
<evidence type="ECO:0000256" key="3">
    <source>
        <dbReference type="SAM" id="MobiDB-lite"/>
    </source>
</evidence>
<keyword evidence="4" id="KW-0472">Membrane</keyword>
<feature type="region of interest" description="Disordered" evidence="3">
    <location>
        <begin position="96"/>
        <end position="125"/>
    </location>
</feature>
<feature type="transmembrane region" description="Helical" evidence="4">
    <location>
        <begin position="34"/>
        <end position="53"/>
    </location>
</feature>
<dbReference type="InterPro" id="IPR042003">
    <property type="entry name" value="Sortase_E"/>
</dbReference>
<name>B2A7H4_NATTJ</name>
<organism evidence="5 6">
    <name type="scientific">Natranaerobius thermophilus (strain ATCC BAA-1301 / DSM 18059 / JW/NM-WN-LF)</name>
    <dbReference type="NCBI Taxonomy" id="457570"/>
    <lineage>
        <taxon>Bacteria</taxon>
        <taxon>Bacillati</taxon>
        <taxon>Bacillota</taxon>
        <taxon>Clostridia</taxon>
        <taxon>Natranaerobiales</taxon>
        <taxon>Natranaerobiaceae</taxon>
        <taxon>Natranaerobius</taxon>
    </lineage>
</organism>
<dbReference type="eggNOG" id="COG3764">
    <property type="taxonomic scope" value="Bacteria"/>
</dbReference>
<evidence type="ECO:0000313" key="5">
    <source>
        <dbReference type="EMBL" id="ACB85683.1"/>
    </source>
</evidence>
<dbReference type="GO" id="GO:0016787">
    <property type="term" value="F:hydrolase activity"/>
    <property type="evidence" value="ECO:0007669"/>
    <property type="project" value="UniProtKB-KW"/>
</dbReference>
<dbReference type="EMBL" id="CP001034">
    <property type="protein sequence ID" value="ACB85683.1"/>
    <property type="molecule type" value="Genomic_DNA"/>
</dbReference>
<evidence type="ECO:0000256" key="1">
    <source>
        <dbReference type="ARBA" id="ARBA00022801"/>
    </source>
</evidence>
<keyword evidence="4" id="KW-0812">Transmembrane</keyword>
<dbReference type="InterPro" id="IPR005754">
    <property type="entry name" value="Sortase"/>
</dbReference>